<feature type="domain" description="Cyclic nucleotide-binding" evidence="11">
    <location>
        <begin position="422"/>
        <end position="547"/>
    </location>
</feature>
<organism evidence="12 13">
    <name type="scientific">Mya arenaria</name>
    <name type="common">Soft-shell clam</name>
    <dbReference type="NCBI Taxonomy" id="6604"/>
    <lineage>
        <taxon>Eukaryota</taxon>
        <taxon>Metazoa</taxon>
        <taxon>Spiralia</taxon>
        <taxon>Lophotrochozoa</taxon>
        <taxon>Mollusca</taxon>
        <taxon>Bivalvia</taxon>
        <taxon>Autobranchia</taxon>
        <taxon>Heteroconchia</taxon>
        <taxon>Euheterodonta</taxon>
        <taxon>Imparidentia</taxon>
        <taxon>Neoheterodontei</taxon>
        <taxon>Myida</taxon>
        <taxon>Myoidea</taxon>
        <taxon>Myidae</taxon>
        <taxon>Mya</taxon>
    </lineage>
</organism>
<dbReference type="Gene3D" id="1.10.287.630">
    <property type="entry name" value="Helix hairpin bin"/>
    <property type="match status" value="1"/>
</dbReference>
<dbReference type="InterPro" id="IPR014710">
    <property type="entry name" value="RmlC-like_jellyroll"/>
</dbReference>
<dbReference type="Pfam" id="PF00520">
    <property type="entry name" value="Ion_trans"/>
    <property type="match status" value="1"/>
</dbReference>
<feature type="region of interest" description="Disordered" evidence="9">
    <location>
        <begin position="845"/>
        <end position="866"/>
    </location>
</feature>
<feature type="transmembrane region" description="Helical" evidence="10">
    <location>
        <begin position="107"/>
        <end position="131"/>
    </location>
</feature>
<keyword evidence="7" id="KW-1071">Ligand-gated ion channel</keyword>
<dbReference type="InterPro" id="IPR050866">
    <property type="entry name" value="CNG_cation_channel"/>
</dbReference>
<evidence type="ECO:0000256" key="6">
    <source>
        <dbReference type="ARBA" id="ARBA00023136"/>
    </source>
</evidence>
<evidence type="ECO:0000256" key="7">
    <source>
        <dbReference type="ARBA" id="ARBA00023286"/>
    </source>
</evidence>
<feature type="region of interest" description="Disordered" evidence="9">
    <location>
        <begin position="1"/>
        <end position="80"/>
    </location>
</feature>
<evidence type="ECO:0000256" key="8">
    <source>
        <dbReference type="ARBA" id="ARBA00023303"/>
    </source>
</evidence>
<feature type="region of interest" description="Disordered" evidence="9">
    <location>
        <begin position="763"/>
        <end position="817"/>
    </location>
</feature>
<keyword evidence="4 10" id="KW-1133">Transmembrane helix</keyword>
<evidence type="ECO:0000256" key="5">
    <source>
        <dbReference type="ARBA" id="ARBA00023065"/>
    </source>
</evidence>
<feature type="transmembrane region" description="Helical" evidence="10">
    <location>
        <begin position="143"/>
        <end position="167"/>
    </location>
</feature>
<protein>
    <submittedName>
        <fullName evidence="12">CNGA3-like protein</fullName>
    </submittedName>
</protein>
<sequence>MSREIEPTFMNGADKPLVPSSFRNMGTIDHQRIPSEDADDEDANSEGASTPPADGGTSETRPTEISETEEDQPDWELGIRRSTSSKNSRIEDLTLSDIILDPDGIIVYYWLGIVTMAIVYNITVIALRVAFKEMKDLANEESFFPLLETIADVIFLLDIAVHLRISFYEEGCLFMIDVISVLPMGYFYIFVSVTSNLIFLDMESLIPGKLQILLVRAPRLLKYSTMVRFFDLTDSRTRNPNLLRAFKLSLNLWMVIHWIGCVYYLVSEFEGLGTNDWVYPNGTEYDVFARKYIRVTYWSLMTLTTIGERPPPETDLEFVFTGVTFLIGVFVFAAVVGNVGDVISNMNAARTEFQSRMDQIKSYLQHRHVDEKLQNRVKRWADYTWNRTQSIDEPSSLHMLPDRLRTEIAINVHLETLKKVKIFEECEEGLLRELVLKLRPQVYSPGDYICRTGEVGKEMFIVNHGKVEILVSNPVAGKRTYLTTLSPGSYFGEISLLKIDEGHNRRTADVRAVGYSELLRLSRRDLMSALVEYPNAKRILEEIARKRYKTTQGIRRVCSIDDPVVADASTDTSGTSVRSSRSFLNVIESDNFKRLIAARQDEMREFKYVLDELKRFDSVATKERTTALQKQNESLIEEIQLRDTDILKLKNKLSRLKSKDMAFRIINRESPKRSLKNGHSYPTLQQSNAYCSGNSKSEFCKRCANESGERCHDTLRTSSPKCNGERAIPRNVLLDTCGNLQHSSSEPNMSKLVYLRRLSSSKLKHGREVHPHQKSISVSNSPFQEKTSATKRHTGVNHESKATSSSQSCQNGPGAEQSKIVMSDAEACDLSVIEKLLSLDFSDASLHSSDQSSDEHSESDLEVSGV</sequence>
<evidence type="ECO:0000256" key="10">
    <source>
        <dbReference type="SAM" id="Phobius"/>
    </source>
</evidence>
<dbReference type="PROSITE" id="PS50042">
    <property type="entry name" value="CNMP_BINDING_3"/>
    <property type="match status" value="1"/>
</dbReference>
<name>A0ABY7FG37_MYAAR</name>
<evidence type="ECO:0000256" key="9">
    <source>
        <dbReference type="SAM" id="MobiDB-lite"/>
    </source>
</evidence>
<evidence type="ECO:0000256" key="3">
    <source>
        <dbReference type="ARBA" id="ARBA00022692"/>
    </source>
</evidence>
<dbReference type="InterPro" id="IPR000595">
    <property type="entry name" value="cNMP-bd_dom"/>
</dbReference>
<feature type="transmembrane region" description="Helical" evidence="10">
    <location>
        <begin position="245"/>
        <end position="266"/>
    </location>
</feature>
<dbReference type="InterPro" id="IPR018488">
    <property type="entry name" value="cNMP-bd_CS"/>
</dbReference>
<dbReference type="PANTHER" id="PTHR45638:SF13">
    <property type="entry name" value="CYCLIC NUCLEOTIDE-BINDING DOMAIN-CONTAINING PROTEIN"/>
    <property type="match status" value="1"/>
</dbReference>
<dbReference type="SMART" id="SM00100">
    <property type="entry name" value="cNMP"/>
    <property type="match status" value="1"/>
</dbReference>
<comment type="subcellular location">
    <subcellularLocation>
        <location evidence="1">Membrane</location>
        <topology evidence="1">Multi-pass membrane protein</topology>
    </subcellularLocation>
</comment>
<dbReference type="PANTHER" id="PTHR45638">
    <property type="entry name" value="CYCLIC NUCLEOTIDE-GATED CATION CHANNEL SUBUNIT A"/>
    <property type="match status" value="1"/>
</dbReference>
<dbReference type="EMBL" id="CP111022">
    <property type="protein sequence ID" value="WAR20369.1"/>
    <property type="molecule type" value="Genomic_DNA"/>
</dbReference>
<keyword evidence="3 10" id="KW-0812">Transmembrane</keyword>
<dbReference type="Gene3D" id="2.60.120.10">
    <property type="entry name" value="Jelly Rolls"/>
    <property type="match status" value="1"/>
</dbReference>
<dbReference type="SUPFAM" id="SSF81324">
    <property type="entry name" value="Voltage-gated potassium channels"/>
    <property type="match status" value="1"/>
</dbReference>
<dbReference type="Gene3D" id="1.10.287.70">
    <property type="match status" value="1"/>
</dbReference>
<dbReference type="InterPro" id="IPR005821">
    <property type="entry name" value="Ion_trans_dom"/>
</dbReference>
<keyword evidence="8" id="KW-0407">Ion channel</keyword>
<feature type="transmembrane region" description="Helical" evidence="10">
    <location>
        <begin position="318"/>
        <end position="340"/>
    </location>
</feature>
<feature type="compositionally biased region" description="Polar residues" evidence="9">
    <location>
        <begin position="802"/>
        <end position="811"/>
    </location>
</feature>
<dbReference type="Pfam" id="PF00027">
    <property type="entry name" value="cNMP_binding"/>
    <property type="match status" value="1"/>
</dbReference>
<dbReference type="PROSITE" id="PS00888">
    <property type="entry name" value="CNMP_BINDING_1"/>
    <property type="match status" value="1"/>
</dbReference>
<proteinExistence type="predicted"/>
<feature type="compositionally biased region" description="Polar residues" evidence="9">
    <location>
        <begin position="774"/>
        <end position="787"/>
    </location>
</feature>
<reference evidence="12" key="1">
    <citation type="submission" date="2022-11" db="EMBL/GenBank/DDBJ databases">
        <title>Centuries of genome instability and evolution in soft-shell clam transmissible cancer (bioRxiv).</title>
        <authorList>
            <person name="Hart S.F.M."/>
            <person name="Yonemitsu M.A."/>
            <person name="Giersch R.M."/>
            <person name="Beal B.F."/>
            <person name="Arriagada G."/>
            <person name="Davis B.W."/>
            <person name="Ostrander E.A."/>
            <person name="Goff S.P."/>
            <person name="Metzger M.J."/>
        </authorList>
    </citation>
    <scope>NUCLEOTIDE SEQUENCE</scope>
    <source>
        <strain evidence="12">MELC-2E11</strain>
        <tissue evidence="12">Siphon/mantle</tissue>
    </source>
</reference>
<dbReference type="Proteomes" id="UP001164746">
    <property type="component" value="Chromosome 11"/>
</dbReference>
<keyword evidence="5" id="KW-0406">Ion transport</keyword>
<evidence type="ECO:0000313" key="13">
    <source>
        <dbReference type="Proteomes" id="UP001164746"/>
    </source>
</evidence>
<accession>A0ABY7FG37</accession>
<feature type="transmembrane region" description="Helical" evidence="10">
    <location>
        <begin position="173"/>
        <end position="200"/>
    </location>
</feature>
<evidence type="ECO:0000256" key="4">
    <source>
        <dbReference type="ARBA" id="ARBA00022989"/>
    </source>
</evidence>
<evidence type="ECO:0000313" key="12">
    <source>
        <dbReference type="EMBL" id="WAR20369.1"/>
    </source>
</evidence>
<evidence type="ECO:0000259" key="11">
    <source>
        <dbReference type="PROSITE" id="PS50042"/>
    </source>
</evidence>
<evidence type="ECO:0000256" key="2">
    <source>
        <dbReference type="ARBA" id="ARBA00022448"/>
    </source>
</evidence>
<keyword evidence="2" id="KW-0813">Transport</keyword>
<evidence type="ECO:0000256" key="1">
    <source>
        <dbReference type="ARBA" id="ARBA00004141"/>
    </source>
</evidence>
<dbReference type="PROSITE" id="PS00889">
    <property type="entry name" value="CNMP_BINDING_2"/>
    <property type="match status" value="1"/>
</dbReference>
<dbReference type="InterPro" id="IPR018490">
    <property type="entry name" value="cNMP-bd_dom_sf"/>
</dbReference>
<keyword evidence="13" id="KW-1185">Reference proteome</keyword>
<dbReference type="SUPFAM" id="SSF51206">
    <property type="entry name" value="cAMP-binding domain-like"/>
    <property type="match status" value="1"/>
</dbReference>
<dbReference type="CDD" id="cd00038">
    <property type="entry name" value="CAP_ED"/>
    <property type="match status" value="1"/>
</dbReference>
<keyword evidence="6 10" id="KW-0472">Membrane</keyword>
<gene>
    <name evidence="12" type="ORF">MAR_002207</name>
</gene>